<feature type="transmembrane region" description="Helical" evidence="1">
    <location>
        <begin position="48"/>
        <end position="69"/>
    </location>
</feature>
<evidence type="ECO:0000313" key="2">
    <source>
        <dbReference type="EMBL" id="AGA28354.1"/>
    </source>
</evidence>
<keyword evidence="1" id="KW-0472">Membrane</keyword>
<dbReference type="EMBL" id="CP003364">
    <property type="protein sequence ID" value="AGA28354.1"/>
    <property type="molecule type" value="Genomic_DNA"/>
</dbReference>
<feature type="transmembrane region" description="Helical" evidence="1">
    <location>
        <begin position="98"/>
        <end position="118"/>
    </location>
</feature>
<organism evidence="2 3">
    <name type="scientific">Singulisphaera acidiphila (strain ATCC BAA-1392 / DSM 18658 / VKM B-2454 / MOB10)</name>
    <dbReference type="NCBI Taxonomy" id="886293"/>
    <lineage>
        <taxon>Bacteria</taxon>
        <taxon>Pseudomonadati</taxon>
        <taxon>Planctomycetota</taxon>
        <taxon>Planctomycetia</taxon>
        <taxon>Isosphaerales</taxon>
        <taxon>Isosphaeraceae</taxon>
        <taxon>Singulisphaera</taxon>
    </lineage>
</organism>
<accession>L0DG55</accession>
<keyword evidence="3" id="KW-1185">Reference proteome</keyword>
<name>L0DG55_SINAD</name>
<dbReference type="Proteomes" id="UP000010798">
    <property type="component" value="Chromosome"/>
</dbReference>
<evidence type="ECO:0000256" key="1">
    <source>
        <dbReference type="SAM" id="Phobius"/>
    </source>
</evidence>
<feature type="transmembrane region" description="Helical" evidence="1">
    <location>
        <begin position="149"/>
        <end position="168"/>
    </location>
</feature>
<dbReference type="AlphaFoldDB" id="L0DG55"/>
<protein>
    <submittedName>
        <fullName evidence="2">Uncharacterized protein</fullName>
    </submittedName>
</protein>
<reference evidence="2 3" key="1">
    <citation type="submission" date="2012-02" db="EMBL/GenBank/DDBJ databases">
        <title>Complete sequence of chromosome of Singulisphaera acidiphila DSM 18658.</title>
        <authorList>
            <consortium name="US DOE Joint Genome Institute (JGI-PGF)"/>
            <person name="Lucas S."/>
            <person name="Copeland A."/>
            <person name="Lapidus A."/>
            <person name="Glavina del Rio T."/>
            <person name="Dalin E."/>
            <person name="Tice H."/>
            <person name="Bruce D."/>
            <person name="Goodwin L."/>
            <person name="Pitluck S."/>
            <person name="Peters L."/>
            <person name="Ovchinnikova G."/>
            <person name="Chertkov O."/>
            <person name="Kyrpides N."/>
            <person name="Mavromatis K."/>
            <person name="Ivanova N."/>
            <person name="Brettin T."/>
            <person name="Detter J.C."/>
            <person name="Han C."/>
            <person name="Larimer F."/>
            <person name="Land M."/>
            <person name="Hauser L."/>
            <person name="Markowitz V."/>
            <person name="Cheng J.-F."/>
            <person name="Hugenholtz P."/>
            <person name="Woyke T."/>
            <person name="Wu D."/>
            <person name="Tindall B."/>
            <person name="Pomrenke H."/>
            <person name="Brambilla E."/>
            <person name="Klenk H.-P."/>
            <person name="Eisen J.A."/>
        </authorList>
    </citation>
    <scope>NUCLEOTIDE SEQUENCE [LARGE SCALE GENOMIC DNA]</scope>
    <source>
        <strain evidence="3">ATCC BAA-1392 / DSM 18658 / VKM B-2454 / MOB10</strain>
    </source>
</reference>
<keyword evidence="1" id="KW-1133">Transmembrane helix</keyword>
<dbReference type="HOGENOM" id="CLU_1446745_0_0_0"/>
<proteinExistence type="predicted"/>
<keyword evidence="1" id="KW-0812">Transmembrane</keyword>
<evidence type="ECO:0000313" key="3">
    <source>
        <dbReference type="Proteomes" id="UP000010798"/>
    </source>
</evidence>
<gene>
    <name evidence="2" type="ordered locus">Sinac_4144</name>
</gene>
<dbReference type="KEGG" id="saci:Sinac_4144"/>
<sequence length="187" mass="19840">MNDRAIMTLALRLMGFWVLLQALAEMVNLVAFLSLPGAPGEWSQEKSVLISGGFGLLAYASFAAGLLLFAPAIASRFSSASAPSVPVATSRPVAVRDVYIIAARLLGLYSLLSAVPAVRRLAGSVLDYMFHSWTQGESAWSSLAEASSYLVGGALLIFFAAGIADVFSRTHGMSERPMAGRAERPIE</sequence>